<dbReference type="EMBL" id="BLXT01005191">
    <property type="protein sequence ID" value="GFO20739.1"/>
    <property type="molecule type" value="Genomic_DNA"/>
</dbReference>
<gene>
    <name evidence="1" type="ORF">PoB_004724400</name>
</gene>
<sequence length="195" mass="21399">MQLLGTFKYCKICESIEKNGEDCKGSALVSHKDILYIKKRVRSRSSGRAAGYQVRRPKFESQSGASQRFIAPLCPAMANYLIMPYAKNNQDPTPGSPTPKQEVLHTFLHNLFSQSGGAKLHPRPSCGIVRAGIASAQQCDLQQASTPVVGLKPTTEGSMQTSGWISYPSCHYFHAVPKFQNHNLASFLRLPSNSA</sequence>
<keyword evidence="2" id="KW-1185">Reference proteome</keyword>
<evidence type="ECO:0000313" key="2">
    <source>
        <dbReference type="Proteomes" id="UP000735302"/>
    </source>
</evidence>
<name>A0AAV4BPG1_9GAST</name>
<dbReference type="Proteomes" id="UP000735302">
    <property type="component" value="Unassembled WGS sequence"/>
</dbReference>
<organism evidence="1 2">
    <name type="scientific">Plakobranchus ocellatus</name>
    <dbReference type="NCBI Taxonomy" id="259542"/>
    <lineage>
        <taxon>Eukaryota</taxon>
        <taxon>Metazoa</taxon>
        <taxon>Spiralia</taxon>
        <taxon>Lophotrochozoa</taxon>
        <taxon>Mollusca</taxon>
        <taxon>Gastropoda</taxon>
        <taxon>Heterobranchia</taxon>
        <taxon>Euthyneura</taxon>
        <taxon>Panpulmonata</taxon>
        <taxon>Sacoglossa</taxon>
        <taxon>Placobranchoidea</taxon>
        <taxon>Plakobranchidae</taxon>
        <taxon>Plakobranchus</taxon>
    </lineage>
</organism>
<dbReference type="AlphaFoldDB" id="A0AAV4BPG1"/>
<reference evidence="1 2" key="1">
    <citation type="journal article" date="2021" name="Elife">
        <title>Chloroplast acquisition without the gene transfer in kleptoplastic sea slugs, Plakobranchus ocellatus.</title>
        <authorList>
            <person name="Maeda T."/>
            <person name="Takahashi S."/>
            <person name="Yoshida T."/>
            <person name="Shimamura S."/>
            <person name="Takaki Y."/>
            <person name="Nagai Y."/>
            <person name="Toyoda A."/>
            <person name="Suzuki Y."/>
            <person name="Arimoto A."/>
            <person name="Ishii H."/>
            <person name="Satoh N."/>
            <person name="Nishiyama T."/>
            <person name="Hasebe M."/>
            <person name="Maruyama T."/>
            <person name="Minagawa J."/>
            <person name="Obokata J."/>
            <person name="Shigenobu S."/>
        </authorList>
    </citation>
    <scope>NUCLEOTIDE SEQUENCE [LARGE SCALE GENOMIC DNA]</scope>
</reference>
<comment type="caution">
    <text evidence="1">The sequence shown here is derived from an EMBL/GenBank/DDBJ whole genome shotgun (WGS) entry which is preliminary data.</text>
</comment>
<accession>A0AAV4BPG1</accession>
<evidence type="ECO:0000313" key="1">
    <source>
        <dbReference type="EMBL" id="GFO20739.1"/>
    </source>
</evidence>
<protein>
    <submittedName>
        <fullName evidence="1">Uncharacterized protein</fullName>
    </submittedName>
</protein>
<proteinExistence type="predicted"/>